<evidence type="ECO:0000256" key="6">
    <source>
        <dbReference type="ARBA" id="ARBA00023015"/>
    </source>
</evidence>
<organism evidence="13 14">
    <name type="scientific">Schistosoma rodhaini</name>
    <dbReference type="NCBI Taxonomy" id="6188"/>
    <lineage>
        <taxon>Eukaryota</taxon>
        <taxon>Metazoa</taxon>
        <taxon>Spiralia</taxon>
        <taxon>Lophotrochozoa</taxon>
        <taxon>Platyhelminthes</taxon>
        <taxon>Trematoda</taxon>
        <taxon>Digenea</taxon>
        <taxon>Strigeidida</taxon>
        <taxon>Schistosomatoidea</taxon>
        <taxon>Schistosomatidae</taxon>
        <taxon>Schistosoma</taxon>
    </lineage>
</organism>
<dbReference type="Proteomes" id="UP000050792">
    <property type="component" value="Unassembled WGS sequence"/>
</dbReference>
<dbReference type="GO" id="GO:0000978">
    <property type="term" value="F:RNA polymerase II cis-regulatory region sequence-specific DNA binding"/>
    <property type="evidence" value="ECO:0007669"/>
    <property type="project" value="TreeGrafter"/>
</dbReference>
<dbReference type="Pfam" id="PF00096">
    <property type="entry name" value="zf-C2H2"/>
    <property type="match status" value="2"/>
</dbReference>
<name>A0AA85F9N1_9TREM</name>
<evidence type="ECO:0000259" key="12">
    <source>
        <dbReference type="PROSITE" id="PS50157"/>
    </source>
</evidence>
<dbReference type="SUPFAM" id="SSF57667">
    <property type="entry name" value="beta-beta-alpha zinc fingers"/>
    <property type="match status" value="1"/>
</dbReference>
<evidence type="ECO:0000256" key="11">
    <source>
        <dbReference type="SAM" id="MobiDB-lite"/>
    </source>
</evidence>
<sequence>MRDIYTASPGLPQDLSCRKQFVLKNESQKLPAIQEDSEACLPPIATFSHHRQNRIGPCSSYVSKSGKSVGRKRQKQPRSRHTENKFYCDWLQCPRFLLKKPFKQMTHLKHHLLLHKNHLNLSCPQCGKRFSSKENLKRHTNVHSGLKPYVCSICRQAYSRTSERSQCMKKHHFEDKYLSEQDKQCLYKDVYSDWNSSGLSALQIEDKINQSRPRPYICQICDDHRAYTDPSSLRKHMRSHHTNCKNEKSITDRDSTNKTVISKSKLSKIVQYEEPISLVLANSTTDIDAVDSSHLSFDNSFTSESKSLLLTTESVYPVVIAPYNALTTSMTSSEIPVTTNIMISFNNNNVITESNISTNIINTPRYHLLLRSDSIVSSTMMTVISMTSTTTTNTTTATTTTTLKNEYDGDVAVDLCNSALCLQVYSDKTYTSVSSSELGRVDSLTLPLSTVNSSNSIIPQYITETNRIIDNGLSSKNLFYSNSGLDLTDTHYLTLTGTTEAIDLSFDPSVDIITVNPIDLSSSQHCTTLFFESTNECTDNTFFTTHTIWDPEPGFSFTDLLLTNNDEECETEYPEVIIYPESAVYRSNETSTSFTTTSHNDNTNSIVISSELKISDTLISPMNSHCIPSNTLTTTIKTTSTGGVGGEGSYNVQPPPLDLRLIQSNNFYS</sequence>
<dbReference type="GO" id="GO:0005634">
    <property type="term" value="C:nucleus"/>
    <property type="evidence" value="ECO:0007669"/>
    <property type="project" value="UniProtKB-SubCell"/>
</dbReference>
<evidence type="ECO:0000256" key="1">
    <source>
        <dbReference type="ARBA" id="ARBA00004123"/>
    </source>
</evidence>
<dbReference type="GO" id="GO:0008270">
    <property type="term" value="F:zinc ion binding"/>
    <property type="evidence" value="ECO:0007669"/>
    <property type="project" value="UniProtKB-KW"/>
</dbReference>
<accession>A0AA85F9N1</accession>
<proteinExistence type="predicted"/>
<keyword evidence="3" id="KW-0677">Repeat</keyword>
<evidence type="ECO:0000313" key="13">
    <source>
        <dbReference type="Proteomes" id="UP000050792"/>
    </source>
</evidence>
<dbReference type="PANTHER" id="PTHR19818:SF139">
    <property type="entry name" value="PAIR-RULE PROTEIN ODD-PAIRED"/>
    <property type="match status" value="1"/>
</dbReference>
<evidence type="ECO:0000256" key="8">
    <source>
        <dbReference type="ARBA" id="ARBA00023163"/>
    </source>
</evidence>
<evidence type="ECO:0000256" key="5">
    <source>
        <dbReference type="ARBA" id="ARBA00022833"/>
    </source>
</evidence>
<feature type="compositionally biased region" description="Basic residues" evidence="11">
    <location>
        <begin position="69"/>
        <end position="79"/>
    </location>
</feature>
<evidence type="ECO:0000256" key="7">
    <source>
        <dbReference type="ARBA" id="ARBA00023125"/>
    </source>
</evidence>
<evidence type="ECO:0000256" key="2">
    <source>
        <dbReference type="ARBA" id="ARBA00022723"/>
    </source>
</evidence>
<keyword evidence="5" id="KW-0862">Zinc</keyword>
<feature type="compositionally biased region" description="Low complexity" evidence="11">
    <location>
        <begin position="59"/>
        <end position="68"/>
    </location>
</feature>
<dbReference type="WBParaSite" id="SRDH1_39020.1">
    <property type="protein sequence ID" value="SRDH1_39020.1"/>
    <property type="gene ID" value="SRDH1_39020"/>
</dbReference>
<protein>
    <submittedName>
        <fullName evidence="14">Zinc finger protein</fullName>
    </submittedName>
</protein>
<keyword evidence="9" id="KW-0539">Nucleus</keyword>
<feature type="domain" description="C2H2-type" evidence="12">
    <location>
        <begin position="216"/>
        <end position="246"/>
    </location>
</feature>
<comment type="subcellular location">
    <subcellularLocation>
        <location evidence="1">Nucleus</location>
    </subcellularLocation>
</comment>
<keyword evidence="2" id="KW-0479">Metal-binding</keyword>
<evidence type="ECO:0000256" key="10">
    <source>
        <dbReference type="PROSITE-ProRule" id="PRU00042"/>
    </source>
</evidence>
<evidence type="ECO:0000313" key="14">
    <source>
        <dbReference type="WBParaSite" id="SRDH1_39020.1"/>
    </source>
</evidence>
<dbReference type="InterPro" id="IPR036236">
    <property type="entry name" value="Znf_C2H2_sf"/>
</dbReference>
<evidence type="ECO:0000256" key="3">
    <source>
        <dbReference type="ARBA" id="ARBA00022737"/>
    </source>
</evidence>
<feature type="region of interest" description="Disordered" evidence="11">
    <location>
        <begin position="56"/>
        <end position="80"/>
    </location>
</feature>
<dbReference type="PANTHER" id="PTHR19818">
    <property type="entry name" value="ZINC FINGER PROTEIN ZIC AND GLI"/>
    <property type="match status" value="1"/>
</dbReference>
<dbReference type="PROSITE" id="PS50157">
    <property type="entry name" value="ZINC_FINGER_C2H2_2"/>
    <property type="match status" value="2"/>
</dbReference>
<evidence type="ECO:0000256" key="4">
    <source>
        <dbReference type="ARBA" id="ARBA00022771"/>
    </source>
</evidence>
<reference evidence="13" key="1">
    <citation type="submission" date="2022-06" db="EMBL/GenBank/DDBJ databases">
        <authorList>
            <person name="Berger JAMES D."/>
            <person name="Berger JAMES D."/>
        </authorList>
    </citation>
    <scope>NUCLEOTIDE SEQUENCE [LARGE SCALE GENOMIC DNA]</scope>
</reference>
<evidence type="ECO:0000256" key="9">
    <source>
        <dbReference type="ARBA" id="ARBA00023242"/>
    </source>
</evidence>
<feature type="domain" description="C2H2-type" evidence="12">
    <location>
        <begin position="121"/>
        <end position="148"/>
    </location>
</feature>
<dbReference type="FunFam" id="3.30.160.60:FF:000646">
    <property type="entry name" value="Myeloid zinc finger 1"/>
    <property type="match status" value="1"/>
</dbReference>
<dbReference type="PROSITE" id="PS00028">
    <property type="entry name" value="ZINC_FINGER_C2H2_1"/>
    <property type="match status" value="1"/>
</dbReference>
<dbReference type="GO" id="GO:0000981">
    <property type="term" value="F:DNA-binding transcription factor activity, RNA polymerase II-specific"/>
    <property type="evidence" value="ECO:0007669"/>
    <property type="project" value="TreeGrafter"/>
</dbReference>
<dbReference type="InterPro" id="IPR013087">
    <property type="entry name" value="Znf_C2H2_type"/>
</dbReference>
<dbReference type="SMART" id="SM00355">
    <property type="entry name" value="ZnF_C2H2"/>
    <property type="match status" value="4"/>
</dbReference>
<keyword evidence="13" id="KW-1185">Reference proteome</keyword>
<dbReference type="GO" id="GO:0045944">
    <property type="term" value="P:positive regulation of transcription by RNA polymerase II"/>
    <property type="evidence" value="ECO:0007669"/>
    <property type="project" value="UniProtKB-ARBA"/>
</dbReference>
<dbReference type="AlphaFoldDB" id="A0AA85F9N1"/>
<reference evidence="14" key="2">
    <citation type="submission" date="2023-11" db="UniProtKB">
        <authorList>
            <consortium name="WormBaseParasite"/>
        </authorList>
    </citation>
    <scope>IDENTIFICATION</scope>
</reference>
<dbReference type="Gene3D" id="3.30.160.60">
    <property type="entry name" value="Classic Zinc Finger"/>
    <property type="match status" value="2"/>
</dbReference>
<dbReference type="InterPro" id="IPR050329">
    <property type="entry name" value="GLI_C2H2-zinc-finger"/>
</dbReference>
<keyword evidence="7" id="KW-0238">DNA-binding</keyword>
<keyword evidence="6" id="KW-0805">Transcription regulation</keyword>
<keyword evidence="8" id="KW-0804">Transcription</keyword>
<keyword evidence="4 10" id="KW-0863">Zinc-finger</keyword>